<feature type="compositionally biased region" description="Acidic residues" evidence="1">
    <location>
        <begin position="229"/>
        <end position="245"/>
    </location>
</feature>
<gene>
    <name evidence="2" type="ORF">PEVE_00019660</name>
</gene>
<name>A0ABN8M529_9CNID</name>
<keyword evidence="3" id="KW-1185">Reference proteome</keyword>
<protein>
    <submittedName>
        <fullName evidence="2">Uncharacterized protein</fullName>
    </submittedName>
</protein>
<comment type="caution">
    <text evidence="2">The sequence shown here is derived from an EMBL/GenBank/DDBJ whole genome shotgun (WGS) entry which is preliminary data.</text>
</comment>
<feature type="region of interest" description="Disordered" evidence="1">
    <location>
        <begin position="183"/>
        <end position="249"/>
    </location>
</feature>
<sequence>MGENETSSSVQEMNIQEVKDFIAKEFQLEIAEKFEGKLVAKIDGKSLLLLSKKATREQYEACRLMTVGDQLKLTTLVNASADIDEASSIVITVVKAKKPSKAQLNQISDMNRRIYKTKRKAMRAAAIKRWPGNNIPKFKTKKTAVAELNQLVEELVAECSFPPLNFGRDGIKQHILDVLNERRRHQRNGHDYSKADKRSLKRKTPSSERTSTAENNSSASPSSDSLSDSTEDESGDTEIVEESEEEKTAFPDDTAKLIICVAYNAIRLADVQRNQLVSSAKAMGIKNAPKEKNGLVKVVAEALVKKNYVRIRGNPKNASRRDIQKLKPF</sequence>
<evidence type="ECO:0000313" key="3">
    <source>
        <dbReference type="Proteomes" id="UP001159427"/>
    </source>
</evidence>
<reference evidence="2 3" key="1">
    <citation type="submission" date="2022-05" db="EMBL/GenBank/DDBJ databases">
        <authorList>
            <consortium name="Genoscope - CEA"/>
            <person name="William W."/>
        </authorList>
    </citation>
    <scope>NUCLEOTIDE SEQUENCE [LARGE SCALE GENOMIC DNA]</scope>
</reference>
<dbReference type="EMBL" id="CALNXI010000265">
    <property type="protein sequence ID" value="CAH3023544.1"/>
    <property type="molecule type" value="Genomic_DNA"/>
</dbReference>
<dbReference type="Proteomes" id="UP001159427">
    <property type="component" value="Unassembled WGS sequence"/>
</dbReference>
<accession>A0ABN8M529</accession>
<evidence type="ECO:0000256" key="1">
    <source>
        <dbReference type="SAM" id="MobiDB-lite"/>
    </source>
</evidence>
<organism evidence="2 3">
    <name type="scientific">Porites evermanni</name>
    <dbReference type="NCBI Taxonomy" id="104178"/>
    <lineage>
        <taxon>Eukaryota</taxon>
        <taxon>Metazoa</taxon>
        <taxon>Cnidaria</taxon>
        <taxon>Anthozoa</taxon>
        <taxon>Hexacorallia</taxon>
        <taxon>Scleractinia</taxon>
        <taxon>Fungiina</taxon>
        <taxon>Poritidae</taxon>
        <taxon>Porites</taxon>
    </lineage>
</organism>
<evidence type="ECO:0000313" key="2">
    <source>
        <dbReference type="EMBL" id="CAH3023544.1"/>
    </source>
</evidence>
<feature type="compositionally biased region" description="Low complexity" evidence="1">
    <location>
        <begin position="210"/>
        <end position="228"/>
    </location>
</feature>
<proteinExistence type="predicted"/>
<feature type="compositionally biased region" description="Basic and acidic residues" evidence="1">
    <location>
        <begin position="188"/>
        <end position="198"/>
    </location>
</feature>